<evidence type="ECO:0000313" key="4">
    <source>
        <dbReference type="EMBL" id="OHE98848.1"/>
    </source>
</evidence>
<keyword evidence="1" id="KW-0728">SH3 domain</keyword>
<evidence type="ECO:0000259" key="3">
    <source>
        <dbReference type="Pfam" id="PF14604"/>
    </source>
</evidence>
<feature type="compositionally biased region" description="Polar residues" evidence="2">
    <location>
        <begin position="294"/>
        <end position="312"/>
    </location>
</feature>
<dbReference type="InterPro" id="IPR001452">
    <property type="entry name" value="SH3_domain"/>
</dbReference>
<feature type="compositionally biased region" description="Low complexity" evidence="2">
    <location>
        <begin position="225"/>
        <end position="239"/>
    </location>
</feature>
<feature type="region of interest" description="Disordered" evidence="2">
    <location>
        <begin position="780"/>
        <end position="826"/>
    </location>
</feature>
<dbReference type="RefSeq" id="XP_022475997.1">
    <property type="nucleotide sequence ID" value="XM_022617579.1"/>
</dbReference>
<protein>
    <submittedName>
        <fullName evidence="4">SH3 domain-containing protein</fullName>
    </submittedName>
</protein>
<feature type="compositionally biased region" description="Basic and acidic residues" evidence="2">
    <location>
        <begin position="251"/>
        <end position="268"/>
    </location>
</feature>
<evidence type="ECO:0000313" key="5">
    <source>
        <dbReference type="Proteomes" id="UP000176998"/>
    </source>
</evidence>
<feature type="domain" description="SH3" evidence="3">
    <location>
        <begin position="716"/>
        <end position="769"/>
    </location>
</feature>
<comment type="caution">
    <text evidence="4">The sequence shown here is derived from an EMBL/GenBank/DDBJ whole genome shotgun (WGS) entry which is preliminary data.</text>
</comment>
<dbReference type="EMBL" id="MJBS01000042">
    <property type="protein sequence ID" value="OHE98848.1"/>
    <property type="molecule type" value="Genomic_DNA"/>
</dbReference>
<feature type="region of interest" description="Disordered" evidence="2">
    <location>
        <begin position="219"/>
        <end position="400"/>
    </location>
</feature>
<dbReference type="AlphaFoldDB" id="A0A1G4BBT3"/>
<dbReference type="Pfam" id="PF14604">
    <property type="entry name" value="SH3_9"/>
    <property type="match status" value="1"/>
</dbReference>
<organism evidence="4 5">
    <name type="scientific">Colletotrichum orchidophilum</name>
    <dbReference type="NCBI Taxonomy" id="1209926"/>
    <lineage>
        <taxon>Eukaryota</taxon>
        <taxon>Fungi</taxon>
        <taxon>Dikarya</taxon>
        <taxon>Ascomycota</taxon>
        <taxon>Pezizomycotina</taxon>
        <taxon>Sordariomycetes</taxon>
        <taxon>Hypocreomycetidae</taxon>
        <taxon>Glomerellales</taxon>
        <taxon>Glomerellaceae</taxon>
        <taxon>Colletotrichum</taxon>
    </lineage>
</organism>
<name>A0A1G4BBT3_9PEZI</name>
<feature type="region of interest" description="Disordered" evidence="2">
    <location>
        <begin position="169"/>
        <end position="201"/>
    </location>
</feature>
<feature type="compositionally biased region" description="Polar residues" evidence="2">
    <location>
        <begin position="363"/>
        <end position="379"/>
    </location>
</feature>
<dbReference type="OrthoDB" id="5243589at2759"/>
<dbReference type="InterPro" id="IPR036028">
    <property type="entry name" value="SH3-like_dom_sf"/>
</dbReference>
<feature type="compositionally biased region" description="Basic and acidic residues" evidence="2">
    <location>
        <begin position="172"/>
        <end position="187"/>
    </location>
</feature>
<reference evidence="4 5" key="1">
    <citation type="submission" date="2016-09" db="EMBL/GenBank/DDBJ databases">
        <authorList>
            <person name="Capua I."/>
            <person name="De Benedictis P."/>
            <person name="Joannis T."/>
            <person name="Lombin L.H."/>
            <person name="Cattoli G."/>
        </authorList>
    </citation>
    <scope>NUCLEOTIDE SEQUENCE [LARGE SCALE GENOMIC DNA]</scope>
    <source>
        <strain evidence="4 5">IMI 309357</strain>
    </source>
</reference>
<dbReference type="SUPFAM" id="SSF50044">
    <property type="entry name" value="SH3-domain"/>
    <property type="match status" value="1"/>
</dbReference>
<dbReference type="STRING" id="1209926.A0A1G4BBT3"/>
<sequence>MDVVEDLVTGPFKEVVEKGTIALGNANDDRDMLSESQKLVKGAERILKIIEPLCLRHLEEYGVNFIDALKDDNEIAEYRSQMTDMIWDFDDVIDAETFEKEKYAELRELCKKAGLRTGEILKRMKLEPAPREQPLIPIIATSPPATHETQDQGHASLTTPQEGHNFQIEPQEEQHPPEPESKVREEVLEPPPPPPTNPWDLRASPVIETGMEMPMSEINIERRPPISSMSSPTSDPGSPKDMNRLSHSSNHRLDIPTDRVLSEEDRYHQMSPQDLTRSPVLMTDRNHPIVSRGRASSTTLGIVTEDQTQTPRNGNGNGNGGHSPRPHRRSQASSMYSHASRQRSQESLHDSVFDGGGGRRNSGAISPSMTEHRASTSSAHDGRLSPTPKAAPPPIIPPNFPPGVHEGIERVPLAVSDGEGLIPVESESSSSQNREPPFMVSSRPKDCNIGLSSSFYLYKGFCEGAKEVTRGGLGVKKIKKPGFSGAHEVAKCSSCSYELDFKQVENDINKSEDANHQSNKISYRPRFLQKSHVATKRADEFLYGCVFCVHIQHTLEECDATVFFSQKKLFEHLARHPRPLPQVPGITVVETTETTGGGEVPLQLRNNYDLHFRAPPRPSRLEGRQLELAQLPTATATQTVKRMYGMRLLYDNTPGFELANGARLCGVEFPAKYNGEWVMGWHEGNFGSAPLDVLKLEPPPKGEIRADTASNISAVARWKFAPRAKDGGDWLKFDQGERITNISWAWQDHWCWSGTNAKGVWGIFPQTFIDGSSIREVSDRSSISSSERRKSGTGGFFERFSSSRKASRQPSVAQVMVSSGPRPSVV</sequence>
<feature type="compositionally biased region" description="Pro residues" evidence="2">
    <location>
        <begin position="389"/>
        <end position="400"/>
    </location>
</feature>
<evidence type="ECO:0000256" key="2">
    <source>
        <dbReference type="SAM" id="MobiDB-lite"/>
    </source>
</evidence>
<dbReference type="Proteomes" id="UP000176998">
    <property type="component" value="Unassembled WGS sequence"/>
</dbReference>
<dbReference type="GeneID" id="34559089"/>
<gene>
    <name evidence="4" type="ORF">CORC01_05937</name>
</gene>
<feature type="compositionally biased region" description="Basic and acidic residues" evidence="2">
    <location>
        <begin position="343"/>
        <end position="352"/>
    </location>
</feature>
<keyword evidence="5" id="KW-1185">Reference proteome</keyword>
<evidence type="ECO:0000256" key="1">
    <source>
        <dbReference type="ARBA" id="ARBA00022443"/>
    </source>
</evidence>
<accession>A0A1G4BBT3</accession>
<proteinExistence type="predicted"/>